<evidence type="ECO:0000313" key="1">
    <source>
        <dbReference type="EMBL" id="KAK1142633.1"/>
    </source>
</evidence>
<gene>
    <name evidence="1" type="ORF">N8T08_007437</name>
</gene>
<organism evidence="1 2">
    <name type="scientific">Aspergillus melleus</name>
    <dbReference type="NCBI Taxonomy" id="138277"/>
    <lineage>
        <taxon>Eukaryota</taxon>
        <taxon>Fungi</taxon>
        <taxon>Dikarya</taxon>
        <taxon>Ascomycota</taxon>
        <taxon>Pezizomycotina</taxon>
        <taxon>Eurotiomycetes</taxon>
        <taxon>Eurotiomycetidae</taxon>
        <taxon>Eurotiales</taxon>
        <taxon>Aspergillaceae</taxon>
        <taxon>Aspergillus</taxon>
        <taxon>Aspergillus subgen. Circumdati</taxon>
    </lineage>
</organism>
<comment type="caution">
    <text evidence="1">The sequence shown here is derived from an EMBL/GenBank/DDBJ whole genome shotgun (WGS) entry which is preliminary data.</text>
</comment>
<proteinExistence type="predicted"/>
<sequence length="436" mass="47441">MDTVNRELSSAGLQESTDGLADAGLHNDWNYTSDESSSDQKKKRAVADSHIATNCSPERATLIEQSGSSNLAILETSCLQTPHGKLQKSGIERPSQMAEQAPGKANNTAEVQIAPADSGVPPRKSQNAAVHWLRRMQRLTRELGEIDPLKLDRPVRIAVLDTGCDDGVPFFLHPDNRSRLKGWKDWIDHSETRRDDDGHGTHLVSLIMKAAPQVEVYVARVAKCSQELYKADRDVAEAITWAAEECEADIVSMSFGFADKQPNINKAIRKALDKREESIIFFAAASNSGANEREMFPAYLDSVISVRGTNANGNFEDFNPPRSEGEVAVFGTLGVDVPAAGLAAGEVYKSGTSVATAVATGMAGILLAYINSKSGKYAFDDVKKKLSTCKGMQAMFRHLASDTLNCGCLYVTPWSLAGLDDETRWANFVVAMRKVQ</sequence>
<dbReference type="EMBL" id="JAOPJF010000048">
    <property type="protein sequence ID" value="KAK1142633.1"/>
    <property type="molecule type" value="Genomic_DNA"/>
</dbReference>
<dbReference type="Proteomes" id="UP001177260">
    <property type="component" value="Unassembled WGS sequence"/>
</dbReference>
<keyword evidence="2" id="KW-1185">Reference proteome</keyword>
<protein>
    <submittedName>
        <fullName evidence="1">Uncharacterized protein</fullName>
    </submittedName>
</protein>
<name>A0ACC3AYF4_9EURO</name>
<evidence type="ECO:0000313" key="2">
    <source>
        <dbReference type="Proteomes" id="UP001177260"/>
    </source>
</evidence>
<accession>A0ACC3AYF4</accession>
<reference evidence="1 2" key="1">
    <citation type="journal article" date="2023" name="ACS Omega">
        <title>Identification of the Neoaspergillic Acid Biosynthesis Gene Cluster by Establishing an In Vitro CRISPR-Ribonucleoprotein Genetic System in Aspergillus melleus.</title>
        <authorList>
            <person name="Yuan B."/>
            <person name="Grau M.F."/>
            <person name="Murata R.M."/>
            <person name="Torok T."/>
            <person name="Venkateswaran K."/>
            <person name="Stajich J.E."/>
            <person name="Wang C.C.C."/>
        </authorList>
    </citation>
    <scope>NUCLEOTIDE SEQUENCE [LARGE SCALE GENOMIC DNA]</scope>
    <source>
        <strain evidence="1 2">IMV 1140</strain>
    </source>
</reference>